<reference evidence="1" key="1">
    <citation type="submission" date="2020-02" db="EMBL/GenBank/DDBJ databases">
        <title>Genome sequencing of the panga catfish, Pangasius djambal.</title>
        <authorList>
            <person name="Wen M."/>
            <person name="Zahm M."/>
            <person name="Roques C."/>
            <person name="Cabau C."/>
            <person name="Klopp C."/>
            <person name="Donnadieu C."/>
            <person name="Jouanno E."/>
            <person name="Avarre J.-C."/>
            <person name="Campet M."/>
            <person name="Ha T."/>
            <person name="Dugue R."/>
            <person name="Lampietro C."/>
            <person name="Louis A."/>
            <person name="Herpin A."/>
            <person name="Echchiki A."/>
            <person name="Berthelot C."/>
            <person name="Parey E."/>
            <person name="Roest-Crollius H."/>
            <person name="Braasch I."/>
            <person name="Postlethwait J.H."/>
            <person name="Bobe J."/>
            <person name="Montfort J."/>
            <person name="Bouchez O."/>
            <person name="Begum T."/>
            <person name="Schartl M."/>
            <person name="Gustiano R."/>
            <person name="Guiguen Y."/>
        </authorList>
    </citation>
    <scope>NUCLEOTIDE SEQUENCE</scope>
    <source>
        <strain evidence="1">Pdj_M5554</strain>
    </source>
</reference>
<protein>
    <submittedName>
        <fullName evidence="1">Uncharacterized protein</fullName>
    </submittedName>
</protein>
<keyword evidence="2" id="KW-1185">Reference proteome</keyword>
<name>A0ACC5YI08_9TELE</name>
<dbReference type="Proteomes" id="UP000830395">
    <property type="component" value="Chromosome 8"/>
</dbReference>
<sequence length="197" mass="22696">MSTILLSWSEKVLQLLRRMNSFHLPGSSLEKCLRFEVAGQQVGWIRPGVASVLRRYPEVFCTVGGAIELCPTLDTHERRTQAVEVVLQTLREEAEFRCLKGWRNEFIPKVFSGVEVRALCRTLEFFHSNLHTPCLHGARFVHRGIVMLEQVKELITSEEFKPNCAMVVLDFLIRHSVIEPDSEPYYQEFVVGLHRSL</sequence>
<dbReference type="EMBL" id="CM040982">
    <property type="protein sequence ID" value="MCJ8734611.1"/>
    <property type="molecule type" value="Genomic_DNA"/>
</dbReference>
<gene>
    <name evidence="1" type="ORF">PDJAM_G00237230</name>
</gene>
<accession>A0ACC5YI08</accession>
<organism evidence="1 2">
    <name type="scientific">Pangasius djambal</name>
    <dbReference type="NCBI Taxonomy" id="1691987"/>
    <lineage>
        <taxon>Eukaryota</taxon>
        <taxon>Metazoa</taxon>
        <taxon>Chordata</taxon>
        <taxon>Craniata</taxon>
        <taxon>Vertebrata</taxon>
        <taxon>Euteleostomi</taxon>
        <taxon>Actinopterygii</taxon>
        <taxon>Neopterygii</taxon>
        <taxon>Teleostei</taxon>
        <taxon>Ostariophysi</taxon>
        <taxon>Siluriformes</taxon>
        <taxon>Pangasiidae</taxon>
        <taxon>Pangasius</taxon>
    </lineage>
</organism>
<evidence type="ECO:0000313" key="1">
    <source>
        <dbReference type="EMBL" id="MCJ8734611.1"/>
    </source>
</evidence>
<comment type="caution">
    <text evidence="1">The sequence shown here is derived from an EMBL/GenBank/DDBJ whole genome shotgun (WGS) entry which is preliminary data.</text>
</comment>
<proteinExistence type="predicted"/>
<evidence type="ECO:0000313" key="2">
    <source>
        <dbReference type="Proteomes" id="UP000830395"/>
    </source>
</evidence>